<evidence type="ECO:0000313" key="2">
    <source>
        <dbReference type="Proteomes" id="UP000027222"/>
    </source>
</evidence>
<evidence type="ECO:0000313" key="1">
    <source>
        <dbReference type="EMBL" id="KDR75925.1"/>
    </source>
</evidence>
<dbReference type="Proteomes" id="UP000027222">
    <property type="component" value="Unassembled WGS sequence"/>
</dbReference>
<name>A0A067SYB7_GALM3</name>
<protein>
    <submittedName>
        <fullName evidence="1">Uncharacterized protein</fullName>
    </submittedName>
</protein>
<reference evidence="2" key="1">
    <citation type="journal article" date="2014" name="Proc. Natl. Acad. Sci. U.S.A.">
        <title>Extensive sampling of basidiomycete genomes demonstrates inadequacy of the white-rot/brown-rot paradigm for wood decay fungi.</title>
        <authorList>
            <person name="Riley R."/>
            <person name="Salamov A.A."/>
            <person name="Brown D.W."/>
            <person name="Nagy L.G."/>
            <person name="Floudas D."/>
            <person name="Held B.W."/>
            <person name="Levasseur A."/>
            <person name="Lombard V."/>
            <person name="Morin E."/>
            <person name="Otillar R."/>
            <person name="Lindquist E.A."/>
            <person name="Sun H."/>
            <person name="LaButti K.M."/>
            <person name="Schmutz J."/>
            <person name="Jabbour D."/>
            <person name="Luo H."/>
            <person name="Baker S.E."/>
            <person name="Pisabarro A.G."/>
            <person name="Walton J.D."/>
            <person name="Blanchette R.A."/>
            <person name="Henrissat B."/>
            <person name="Martin F."/>
            <person name="Cullen D."/>
            <person name="Hibbett D.S."/>
            <person name="Grigoriev I.V."/>
        </authorList>
    </citation>
    <scope>NUCLEOTIDE SEQUENCE [LARGE SCALE GENOMIC DNA]</scope>
    <source>
        <strain evidence="2">CBS 339.88</strain>
    </source>
</reference>
<proteinExistence type="predicted"/>
<dbReference type="EMBL" id="KL142380">
    <property type="protein sequence ID" value="KDR75925.1"/>
    <property type="molecule type" value="Genomic_DNA"/>
</dbReference>
<sequence length="156" mass="17283">MSTSLCCSSCGYGAQTIYTCHSRPRTCLLSLARLRSGPRLPCRTPVPVGAGPTPVSLPCLLPPVTFSPDRMTQRSPMLALNDRIPPSHWPSACYATALAALLRFLRSLILLILGLSPHLDLTFSIRTTKQWLHTYKIKTRPYTSRSNTESSQFIHT</sequence>
<dbReference type="AlphaFoldDB" id="A0A067SYB7"/>
<accession>A0A067SYB7</accession>
<gene>
    <name evidence="1" type="ORF">GALMADRAFT_515672</name>
</gene>
<organism evidence="1 2">
    <name type="scientific">Galerina marginata (strain CBS 339.88)</name>
    <dbReference type="NCBI Taxonomy" id="685588"/>
    <lineage>
        <taxon>Eukaryota</taxon>
        <taxon>Fungi</taxon>
        <taxon>Dikarya</taxon>
        <taxon>Basidiomycota</taxon>
        <taxon>Agaricomycotina</taxon>
        <taxon>Agaricomycetes</taxon>
        <taxon>Agaricomycetidae</taxon>
        <taxon>Agaricales</taxon>
        <taxon>Agaricineae</taxon>
        <taxon>Strophariaceae</taxon>
        <taxon>Galerina</taxon>
    </lineage>
</organism>
<dbReference type="HOGENOM" id="CLU_1686703_0_0_1"/>
<keyword evidence="2" id="KW-1185">Reference proteome</keyword>